<organism evidence="1 2">
    <name type="scientific">Riccia sorocarpa</name>
    <dbReference type="NCBI Taxonomy" id="122646"/>
    <lineage>
        <taxon>Eukaryota</taxon>
        <taxon>Viridiplantae</taxon>
        <taxon>Streptophyta</taxon>
        <taxon>Embryophyta</taxon>
        <taxon>Marchantiophyta</taxon>
        <taxon>Marchantiopsida</taxon>
        <taxon>Marchantiidae</taxon>
        <taxon>Marchantiales</taxon>
        <taxon>Ricciaceae</taxon>
        <taxon>Riccia</taxon>
    </lineage>
</organism>
<gene>
    <name evidence="1" type="ORF">R1sor_006156</name>
</gene>
<protein>
    <recommendedName>
        <fullName evidence="3">C-terminal of Roc (COR) domain-containing protein</fullName>
    </recommendedName>
</protein>
<proteinExistence type="predicted"/>
<dbReference type="Proteomes" id="UP001633002">
    <property type="component" value="Unassembled WGS sequence"/>
</dbReference>
<name>A0ABD3HLK6_9MARC</name>
<evidence type="ECO:0000313" key="2">
    <source>
        <dbReference type="Proteomes" id="UP001633002"/>
    </source>
</evidence>
<dbReference type="AlphaFoldDB" id="A0ABD3HLK6"/>
<dbReference type="EMBL" id="JBJQOH010000003">
    <property type="protein sequence ID" value="KAL3692505.1"/>
    <property type="molecule type" value="Genomic_DNA"/>
</dbReference>
<dbReference type="Gene3D" id="3.40.50.300">
    <property type="entry name" value="P-loop containing nucleotide triphosphate hydrolases"/>
    <property type="match status" value="1"/>
</dbReference>
<dbReference type="InterPro" id="IPR032675">
    <property type="entry name" value="LRR_dom_sf"/>
</dbReference>
<dbReference type="PANTHER" id="PTHR47679">
    <property type="entry name" value="PROTEIN TORNADO 1"/>
    <property type="match status" value="1"/>
</dbReference>
<keyword evidence="2" id="KW-1185">Reference proteome</keyword>
<dbReference type="PANTHER" id="PTHR47679:SF1">
    <property type="entry name" value="PROTEIN TORNADO 1"/>
    <property type="match status" value="1"/>
</dbReference>
<reference evidence="1 2" key="1">
    <citation type="submission" date="2024-09" db="EMBL/GenBank/DDBJ databases">
        <title>Chromosome-scale assembly of Riccia sorocarpa.</title>
        <authorList>
            <person name="Paukszto L."/>
        </authorList>
    </citation>
    <scope>NUCLEOTIDE SEQUENCE [LARGE SCALE GENOMIC DNA]</scope>
    <source>
        <strain evidence="1">LP-2024</strain>
        <tissue evidence="1">Aerial parts of the thallus</tissue>
    </source>
</reference>
<dbReference type="SUPFAM" id="SSF52540">
    <property type="entry name" value="P-loop containing nucleoside triphosphate hydrolases"/>
    <property type="match status" value="1"/>
</dbReference>
<sequence>MSHFSLHRGESRRPDSREVELGVGYDSLGNTEDTGKRIFKCLNFWMEAGKYIPTQKTLLSFSLGGSLEWFLRTVNEYKNLKGLKLSIDWAGSPLSRPDFSHLCERIHSNELVESLMVYSNSRKTLDGKPSTTRTPDQEGWTHLFQCLRHKRRLKKLEFEHVLEGDECFRGLMNLLQENIYLEEVELPSAWRFQGKDALVKEALRRNKAQATYFSILHSAGLPFGEARAGRIFLCGEPFAGKTQLRASMIGTTGKKSRGMKQLLKLGKLVGLERTKGIDVELLRDDEKMQITIWDFGGQEIFWALQSLLLPAITQPCVFVVVFSPMKDDQRHLKDDPEEAFRNELESWLRFISSSYPITGTFLPEVLVVISHRDLMKKRKLEGSCHWASKIMKDLRKEYQRALKLHEDFYYIDAHDEKEVQPFVEENFRLFSSMLQTTTPQAPVVCSGLIPEILNLQKEKDHQPVWQFEKFYRFLSNRLKPQAAGCFDPTIGSEREILKAMSLYLHDVGSIFLLADSELVVIDINWLTHKFLGRLIREGHDFQPKTQILQESSSQDPGQDGFVSEFYLEKALRSVSSKKSKLDLSTMIQVLVSLDLCYKVEGTGGKFFTPTIVGRQRVFHKSLSWLTVDSPDWQHVGYRLLCENRNTASLTSFVFPRFQIHFRKVLMERWRGVINDKTYICQRDVIRFDWNGYFVIIENDGVAGEHVDILVRFSKSKPRQAALSFVKEQILEKFRLFCASLEGCRGVTLATAIIRTDCVRTLTPQKYREDQVIREGLLKENLRDAVLEKSRQAEVAWSTADESVESLLDYEHIWPPVLCTCLLKCSQRAVELLEEKDVQEILEPLYQSKTVRLESLTDAWEQVDGYLSKGRRGDASDVDIGGSRRNDEPFILADRDRRLVEVIQREVKGIHQHLDEVHESLSKQLFIFDKKIHSLLLASATKIDEMMGDTAAMADAKFPRRPFITVSDVGVGEKIKGFLQVGTPVQLHFLCESYLGPHVVDDQAGLKLVIGDKDKEWLRRIVGVSLKVFWFLLKAGLQVGLAAGNALPEIDSSLGLKSGLVVGQVTVEKLQELKSLPVIEGTEMTEEVWRILRGQLSNIYIPETFKLQQVKYYPGRVKVEESCAWLCDTCIANGKKNNVLKLV</sequence>
<dbReference type="Gene3D" id="3.80.10.10">
    <property type="entry name" value="Ribonuclease Inhibitor"/>
    <property type="match status" value="1"/>
</dbReference>
<accession>A0ABD3HLK6</accession>
<comment type="caution">
    <text evidence="1">The sequence shown here is derived from an EMBL/GenBank/DDBJ whole genome shotgun (WGS) entry which is preliminary data.</text>
</comment>
<dbReference type="InterPro" id="IPR027417">
    <property type="entry name" value="P-loop_NTPase"/>
</dbReference>
<evidence type="ECO:0000313" key="1">
    <source>
        <dbReference type="EMBL" id="KAL3692505.1"/>
    </source>
</evidence>
<evidence type="ECO:0008006" key="3">
    <source>
        <dbReference type="Google" id="ProtNLM"/>
    </source>
</evidence>